<reference evidence="4" key="1">
    <citation type="submission" date="2021-12" db="EMBL/GenBank/DDBJ databases">
        <authorList>
            <person name="Martin H S."/>
        </authorList>
    </citation>
    <scope>NUCLEOTIDE SEQUENCE</scope>
</reference>
<evidence type="ECO:0000256" key="1">
    <source>
        <dbReference type="ARBA" id="ARBA00009995"/>
    </source>
</evidence>
<dbReference type="PANTHER" id="PTHR48043:SF159">
    <property type="entry name" value="EG:EG0003.4 PROTEIN-RELATED"/>
    <property type="match status" value="1"/>
</dbReference>
<dbReference type="SUPFAM" id="SSF53756">
    <property type="entry name" value="UDP-Glycosyltransferase/glycogen phosphorylase"/>
    <property type="match status" value="2"/>
</dbReference>
<dbReference type="GO" id="GO:0008194">
    <property type="term" value="F:UDP-glycosyltransferase activity"/>
    <property type="evidence" value="ECO:0007669"/>
    <property type="project" value="InterPro"/>
</dbReference>
<dbReference type="Proteomes" id="UP000838878">
    <property type="component" value="Chromosome 10"/>
</dbReference>
<dbReference type="InterPro" id="IPR035595">
    <property type="entry name" value="UDP_glycos_trans_CS"/>
</dbReference>
<feature type="non-terminal residue" evidence="4">
    <location>
        <position position="911"/>
    </location>
</feature>
<dbReference type="InterPro" id="IPR050271">
    <property type="entry name" value="UDP-glycosyltransferase"/>
</dbReference>
<evidence type="ECO:0000313" key="5">
    <source>
        <dbReference type="Proteomes" id="UP000838878"/>
    </source>
</evidence>
<dbReference type="OrthoDB" id="5835829at2759"/>
<dbReference type="EMBL" id="OV170230">
    <property type="protein sequence ID" value="CAH0715018.1"/>
    <property type="molecule type" value="Genomic_DNA"/>
</dbReference>
<keyword evidence="2" id="KW-0328">Glycosyltransferase</keyword>
<name>A0A8J9V330_9NEOP</name>
<evidence type="ECO:0008006" key="6">
    <source>
        <dbReference type="Google" id="ProtNLM"/>
    </source>
</evidence>
<dbReference type="PANTHER" id="PTHR48043">
    <property type="entry name" value="EG:EG0003.4 PROTEIN-RELATED"/>
    <property type="match status" value="1"/>
</dbReference>
<organism evidence="4 5">
    <name type="scientific">Brenthis ino</name>
    <name type="common">lesser marbled fritillary</name>
    <dbReference type="NCBI Taxonomy" id="405034"/>
    <lineage>
        <taxon>Eukaryota</taxon>
        <taxon>Metazoa</taxon>
        <taxon>Ecdysozoa</taxon>
        <taxon>Arthropoda</taxon>
        <taxon>Hexapoda</taxon>
        <taxon>Insecta</taxon>
        <taxon>Pterygota</taxon>
        <taxon>Neoptera</taxon>
        <taxon>Endopterygota</taxon>
        <taxon>Lepidoptera</taxon>
        <taxon>Glossata</taxon>
        <taxon>Ditrysia</taxon>
        <taxon>Papilionoidea</taxon>
        <taxon>Nymphalidae</taxon>
        <taxon>Heliconiinae</taxon>
        <taxon>Argynnini</taxon>
        <taxon>Brenthis</taxon>
    </lineage>
</organism>
<dbReference type="Pfam" id="PF00201">
    <property type="entry name" value="UDPGT"/>
    <property type="match status" value="2"/>
</dbReference>
<gene>
    <name evidence="4" type="ORF">BINO364_LOCUS2006</name>
</gene>
<protein>
    <recommendedName>
        <fullName evidence="6">UDP-glycosyltransferase</fullName>
    </recommendedName>
</protein>
<evidence type="ECO:0000256" key="2">
    <source>
        <dbReference type="ARBA" id="ARBA00022676"/>
    </source>
</evidence>
<dbReference type="Gene3D" id="3.40.50.2000">
    <property type="entry name" value="Glycogen Phosphorylase B"/>
    <property type="match status" value="4"/>
</dbReference>
<evidence type="ECO:0000313" key="4">
    <source>
        <dbReference type="EMBL" id="CAH0715018.1"/>
    </source>
</evidence>
<sequence>MLSVEHSKLDMTDMKKFFILCVVIAVTKIECARILAYFPTPSISHQIVFRPITHALAKRGHEVIVVTADPVFTEGNAPANLTEIDVHDVSYKMWEQLLQNHNGKKQDIMLQILSLFERFATIFDTQMETTVVKNMLKNKDKNYFDILLLEACNRPLLGMAHKFDAPVILISSFGLVPYQYGLMGAPIHPLLYPTPGRQRLYDLTLIEKGLELLKHVGLDYLISFTDEYDYSIMKKNFGDNVPIYEELINKVQMIYVNEHPIWADNHPVPPSIIYIGGIHHAEDKELPKDLKDFLDSSKHGVIYVSFGTNVLPSLLPPEKIQVMTRVFSRLPYDILWKWDTNELPGRSKNIKISKWFPQPDLLKHPKVKLFITQGGLQSTDETIDAAVPVIGIPMLGDQWYNVEKYVYHKIGLQLDITTLAETEFREAITTVIKDKSYKENIMKLRTLMREYPIKPVDNAVWWTEHVIKYGGSHLQSPAANMNWMDYYELKLILITLSILIVTRIECARILAYFPTPSISHQVVFRPLTQALAKRGHEVIVVTTDPAFPKGNGPSNLTEIDVHDISYGMWNELLQYHNGKKQDLVLQIKIIFERITTILDKQLESHEVKNILANKDKKYFDLLLLEACNRPLIGMAHKFDAPVILISSFGAVPLHYYLFGAPIHPFLYPTAGNQRLYNLTLFEKYVELLRQMAVGYFITMTEDFDYKIMKKHFGDDIPALKNFRNVIKMMFLNEHPLWADNHPVPPSIVYIGGIHQSKDRELPQDLKDFLDSSKHGVIYVSFGTNVLPSLLPPEKIQVMTKVFSNLPYDILWKWDKDVLPGQPKNIKISKWFPQPDILKHPNVKLFITQGGLQSTDETIDAAVPVIGIPMLVDQWYNVEKYVRHKIGVQLDITTLTEEEFNKSITTVIENKR</sequence>
<accession>A0A8J9V330</accession>
<dbReference type="InterPro" id="IPR002213">
    <property type="entry name" value="UDP_glucos_trans"/>
</dbReference>
<keyword evidence="5" id="KW-1185">Reference proteome</keyword>
<dbReference type="PROSITE" id="PS00375">
    <property type="entry name" value="UDPGT"/>
    <property type="match status" value="2"/>
</dbReference>
<dbReference type="FunFam" id="3.40.50.2000:FF:000021">
    <property type="entry name" value="UDP-glucuronosyltransferase"/>
    <property type="match status" value="1"/>
</dbReference>
<proteinExistence type="inferred from homology"/>
<comment type="similarity">
    <text evidence="1">Belongs to the UDP-glycosyltransferase family.</text>
</comment>
<evidence type="ECO:0000256" key="3">
    <source>
        <dbReference type="ARBA" id="ARBA00022679"/>
    </source>
</evidence>
<dbReference type="AlphaFoldDB" id="A0A8J9V330"/>
<dbReference type="CDD" id="cd03784">
    <property type="entry name" value="GT1_Gtf-like"/>
    <property type="match status" value="2"/>
</dbReference>
<keyword evidence="3" id="KW-0808">Transferase</keyword>
<dbReference type="FunFam" id="3.40.50.2000:FF:000050">
    <property type="entry name" value="UDP-glucuronosyltransferase"/>
    <property type="match status" value="1"/>
</dbReference>